<dbReference type="OrthoDB" id="10252718at2759"/>
<gene>
    <name evidence="1" type="ORF">KQ657_003785</name>
</gene>
<dbReference type="AlphaFoldDB" id="A0A9P7VC55"/>
<reference evidence="1" key="1">
    <citation type="submission" date="2021-03" db="EMBL/GenBank/DDBJ databases">
        <authorList>
            <person name="Palmer J.M."/>
        </authorList>
    </citation>
    <scope>NUCLEOTIDE SEQUENCE</scope>
    <source>
        <strain evidence="1">ARV_011</strain>
    </source>
</reference>
<protein>
    <submittedName>
        <fullName evidence="1">Uncharacterized protein</fullName>
    </submittedName>
</protein>
<dbReference type="EMBL" id="JAHMUF010000004">
    <property type="protein sequence ID" value="KAG7195259.1"/>
    <property type="molecule type" value="Genomic_DNA"/>
</dbReference>
<keyword evidence="2" id="KW-1185">Reference proteome</keyword>
<organism evidence="1 2">
    <name type="scientific">Scheffersomyces spartinae</name>
    <dbReference type="NCBI Taxonomy" id="45513"/>
    <lineage>
        <taxon>Eukaryota</taxon>
        <taxon>Fungi</taxon>
        <taxon>Dikarya</taxon>
        <taxon>Ascomycota</taxon>
        <taxon>Saccharomycotina</taxon>
        <taxon>Pichiomycetes</taxon>
        <taxon>Debaryomycetaceae</taxon>
        <taxon>Scheffersomyces</taxon>
    </lineage>
</organism>
<name>A0A9P7VC55_9ASCO</name>
<comment type="caution">
    <text evidence="1">The sequence shown here is derived from an EMBL/GenBank/DDBJ whole genome shotgun (WGS) entry which is preliminary data.</text>
</comment>
<evidence type="ECO:0000313" key="2">
    <source>
        <dbReference type="Proteomes" id="UP000790833"/>
    </source>
</evidence>
<dbReference type="GeneID" id="66117159"/>
<evidence type="ECO:0000313" key="1">
    <source>
        <dbReference type="EMBL" id="KAG7195259.1"/>
    </source>
</evidence>
<accession>A0A9P7VC55</accession>
<dbReference type="RefSeq" id="XP_043050806.1">
    <property type="nucleotide sequence ID" value="XM_043194482.1"/>
</dbReference>
<sequence>MSLDNYENHSRPELVSFDDINYETLADVQKARSSMNREQWIRTYALRVTRDALIKCKHYHQEDAQEMCKPITLKYLKMIEDHRLEGYLGYQKNDPSK</sequence>
<proteinExistence type="predicted"/>
<dbReference type="Proteomes" id="UP000790833">
    <property type="component" value="Unassembled WGS sequence"/>
</dbReference>